<accession>A0AAJ0LYQ6</accession>
<evidence type="ECO:0000256" key="2">
    <source>
        <dbReference type="SAM" id="SignalP"/>
    </source>
</evidence>
<dbReference type="AlphaFoldDB" id="A0AAJ0LYQ6"/>
<protein>
    <submittedName>
        <fullName evidence="3">Uncharacterized protein</fullName>
    </submittedName>
</protein>
<evidence type="ECO:0000256" key="1">
    <source>
        <dbReference type="SAM" id="MobiDB-lite"/>
    </source>
</evidence>
<gene>
    <name evidence="3" type="ORF">B0T15DRAFT_543515</name>
</gene>
<organism evidence="3 4">
    <name type="scientific">Chaetomium strumarium</name>
    <dbReference type="NCBI Taxonomy" id="1170767"/>
    <lineage>
        <taxon>Eukaryota</taxon>
        <taxon>Fungi</taxon>
        <taxon>Dikarya</taxon>
        <taxon>Ascomycota</taxon>
        <taxon>Pezizomycotina</taxon>
        <taxon>Sordariomycetes</taxon>
        <taxon>Sordariomycetidae</taxon>
        <taxon>Sordariales</taxon>
        <taxon>Chaetomiaceae</taxon>
        <taxon>Chaetomium</taxon>
    </lineage>
</organism>
<feature type="signal peptide" evidence="2">
    <location>
        <begin position="1"/>
        <end position="33"/>
    </location>
</feature>
<feature type="chain" id="PRO_5042498250" evidence="2">
    <location>
        <begin position="34"/>
        <end position="77"/>
    </location>
</feature>
<evidence type="ECO:0000313" key="4">
    <source>
        <dbReference type="Proteomes" id="UP001273166"/>
    </source>
</evidence>
<reference evidence="3" key="1">
    <citation type="journal article" date="2023" name="Mol. Phylogenet. Evol.">
        <title>Genome-scale phylogeny and comparative genomics of the fungal order Sordariales.</title>
        <authorList>
            <person name="Hensen N."/>
            <person name="Bonometti L."/>
            <person name="Westerberg I."/>
            <person name="Brannstrom I.O."/>
            <person name="Guillou S."/>
            <person name="Cros-Aarteil S."/>
            <person name="Calhoun S."/>
            <person name="Haridas S."/>
            <person name="Kuo A."/>
            <person name="Mondo S."/>
            <person name="Pangilinan J."/>
            <person name="Riley R."/>
            <person name="LaButti K."/>
            <person name="Andreopoulos B."/>
            <person name="Lipzen A."/>
            <person name="Chen C."/>
            <person name="Yan M."/>
            <person name="Daum C."/>
            <person name="Ng V."/>
            <person name="Clum A."/>
            <person name="Steindorff A."/>
            <person name="Ohm R.A."/>
            <person name="Martin F."/>
            <person name="Silar P."/>
            <person name="Natvig D.O."/>
            <person name="Lalanne C."/>
            <person name="Gautier V."/>
            <person name="Ament-Velasquez S.L."/>
            <person name="Kruys A."/>
            <person name="Hutchinson M.I."/>
            <person name="Powell A.J."/>
            <person name="Barry K."/>
            <person name="Miller A.N."/>
            <person name="Grigoriev I.V."/>
            <person name="Debuchy R."/>
            <person name="Gladieux P."/>
            <person name="Hiltunen Thoren M."/>
            <person name="Johannesson H."/>
        </authorList>
    </citation>
    <scope>NUCLEOTIDE SEQUENCE</scope>
    <source>
        <strain evidence="3">CBS 333.67</strain>
    </source>
</reference>
<keyword evidence="4" id="KW-1185">Reference proteome</keyword>
<dbReference type="RefSeq" id="XP_062718422.1">
    <property type="nucleotide sequence ID" value="XM_062869998.1"/>
</dbReference>
<dbReference type="EMBL" id="JAUDZG010000007">
    <property type="protein sequence ID" value="KAK3302642.1"/>
    <property type="molecule type" value="Genomic_DNA"/>
</dbReference>
<sequence>MAIPTTARSTSDYRSPSLFLFSFFHSLLFLSLSENHSSPISSNQHQILIQVTPPEINQIPCRHGTTSPDPGMGEKGL</sequence>
<evidence type="ECO:0000313" key="3">
    <source>
        <dbReference type="EMBL" id="KAK3302642.1"/>
    </source>
</evidence>
<feature type="region of interest" description="Disordered" evidence="1">
    <location>
        <begin position="58"/>
        <end position="77"/>
    </location>
</feature>
<name>A0AAJ0LYQ6_9PEZI</name>
<proteinExistence type="predicted"/>
<dbReference type="Proteomes" id="UP001273166">
    <property type="component" value="Unassembled WGS sequence"/>
</dbReference>
<dbReference type="GeneID" id="87888827"/>
<reference evidence="3" key="2">
    <citation type="submission" date="2023-06" db="EMBL/GenBank/DDBJ databases">
        <authorList>
            <consortium name="Lawrence Berkeley National Laboratory"/>
            <person name="Mondo S.J."/>
            <person name="Hensen N."/>
            <person name="Bonometti L."/>
            <person name="Westerberg I."/>
            <person name="Brannstrom I.O."/>
            <person name="Guillou S."/>
            <person name="Cros-Aarteil S."/>
            <person name="Calhoun S."/>
            <person name="Haridas S."/>
            <person name="Kuo A."/>
            <person name="Pangilinan J."/>
            <person name="Riley R."/>
            <person name="Labutti K."/>
            <person name="Andreopoulos B."/>
            <person name="Lipzen A."/>
            <person name="Chen C."/>
            <person name="Yanf M."/>
            <person name="Daum C."/>
            <person name="Ng V."/>
            <person name="Clum A."/>
            <person name="Steindorff A."/>
            <person name="Ohm R."/>
            <person name="Martin F."/>
            <person name="Silar P."/>
            <person name="Natvig D."/>
            <person name="Lalanne C."/>
            <person name="Gautier V."/>
            <person name="Ament-Velasquez S.L."/>
            <person name="Kruys A."/>
            <person name="Hutchinson M.I."/>
            <person name="Powell A.J."/>
            <person name="Barry K."/>
            <person name="Miller A.N."/>
            <person name="Grigoriev I.V."/>
            <person name="Debuchy R."/>
            <person name="Gladieux P."/>
            <person name="Thoren M.H."/>
            <person name="Johannesson H."/>
        </authorList>
    </citation>
    <scope>NUCLEOTIDE SEQUENCE</scope>
    <source>
        <strain evidence="3">CBS 333.67</strain>
    </source>
</reference>
<comment type="caution">
    <text evidence="3">The sequence shown here is derived from an EMBL/GenBank/DDBJ whole genome shotgun (WGS) entry which is preliminary data.</text>
</comment>
<keyword evidence="2" id="KW-0732">Signal</keyword>